<dbReference type="Pfam" id="PF05239">
    <property type="entry name" value="PRC"/>
    <property type="match status" value="2"/>
</dbReference>
<protein>
    <submittedName>
        <fullName evidence="2">Photosystem reaction center subunit H</fullName>
    </submittedName>
</protein>
<comment type="caution">
    <text evidence="2">The sequence shown here is derived from an EMBL/GenBank/DDBJ whole genome shotgun (WGS) entry which is preliminary data.</text>
</comment>
<keyword evidence="3" id="KW-1185">Reference proteome</keyword>
<dbReference type="Gene3D" id="2.30.30.240">
    <property type="entry name" value="PRC-barrel domain"/>
    <property type="match status" value="1"/>
</dbReference>
<dbReference type="SUPFAM" id="SSF50346">
    <property type="entry name" value="PRC-barrel domain"/>
    <property type="match status" value="2"/>
</dbReference>
<feature type="domain" description="PRC-barrel" evidence="1">
    <location>
        <begin position="79"/>
        <end position="150"/>
    </location>
</feature>
<gene>
    <name evidence="2" type="ORF">GCM10017581_016390</name>
</gene>
<accession>A0A9W6KFQ6</accession>
<proteinExistence type="predicted"/>
<evidence type="ECO:0000259" key="1">
    <source>
        <dbReference type="Pfam" id="PF05239"/>
    </source>
</evidence>
<dbReference type="InterPro" id="IPR027275">
    <property type="entry name" value="PRC-brl_dom"/>
</dbReference>
<dbReference type="Proteomes" id="UP001143480">
    <property type="component" value="Unassembled WGS sequence"/>
</dbReference>
<evidence type="ECO:0000313" key="2">
    <source>
        <dbReference type="EMBL" id="GLK99898.1"/>
    </source>
</evidence>
<reference evidence="2" key="2">
    <citation type="submission" date="2023-01" db="EMBL/GenBank/DDBJ databases">
        <authorList>
            <person name="Sun Q."/>
            <person name="Evtushenko L."/>
        </authorList>
    </citation>
    <scope>NUCLEOTIDE SEQUENCE</scope>
    <source>
        <strain evidence="2">VKM Ac-1321</strain>
    </source>
</reference>
<name>A0A9W6KFQ6_9ACTN</name>
<reference evidence="2" key="1">
    <citation type="journal article" date="2014" name="Int. J. Syst. Evol. Microbiol.">
        <title>Complete genome sequence of Corynebacterium casei LMG S-19264T (=DSM 44701T), isolated from a smear-ripened cheese.</title>
        <authorList>
            <consortium name="US DOE Joint Genome Institute (JGI-PGF)"/>
            <person name="Walter F."/>
            <person name="Albersmeier A."/>
            <person name="Kalinowski J."/>
            <person name="Ruckert C."/>
        </authorList>
    </citation>
    <scope>NUCLEOTIDE SEQUENCE</scope>
    <source>
        <strain evidence="2">VKM Ac-1321</strain>
    </source>
</reference>
<evidence type="ECO:0000313" key="3">
    <source>
        <dbReference type="Proteomes" id="UP001143480"/>
    </source>
</evidence>
<dbReference type="InterPro" id="IPR011033">
    <property type="entry name" value="PRC_barrel-like_sf"/>
</dbReference>
<dbReference type="AlphaFoldDB" id="A0A9W6KFQ6"/>
<dbReference type="EMBL" id="BSFP01000005">
    <property type="protein sequence ID" value="GLK99898.1"/>
    <property type="molecule type" value="Genomic_DNA"/>
</dbReference>
<feature type="domain" description="PRC-barrel" evidence="1">
    <location>
        <begin position="1"/>
        <end position="62"/>
    </location>
</feature>
<sequence>MAVVTIDGDDIADIKDIVFDGETGRVRGFTLNGRGLFAGPLHKALPAESVRAVGRDAVMIDDAALTVGLEAVVPAARIGDSDVLGDHVLTEGGTDLGTVADVILEVRDGVVDLVGYEIVASAALHSDGRRVLLPLPRTVATSGEAVIVPTDVVQFLRQDLPGFGNAVAAFRHREHDAEEGGGDVAQ</sequence>
<organism evidence="2 3">
    <name type="scientific">Dactylosporangium matsuzakiense</name>
    <dbReference type="NCBI Taxonomy" id="53360"/>
    <lineage>
        <taxon>Bacteria</taxon>
        <taxon>Bacillati</taxon>
        <taxon>Actinomycetota</taxon>
        <taxon>Actinomycetes</taxon>
        <taxon>Micromonosporales</taxon>
        <taxon>Micromonosporaceae</taxon>
        <taxon>Dactylosporangium</taxon>
    </lineage>
</organism>
<dbReference type="RefSeq" id="WP_261959790.1">
    <property type="nucleotide sequence ID" value="NZ_CP073797.1"/>
</dbReference>